<evidence type="ECO:0000256" key="3">
    <source>
        <dbReference type="ARBA" id="ARBA00022605"/>
    </source>
</evidence>
<dbReference type="GO" id="GO:0004358">
    <property type="term" value="F:L-glutamate N-acetyltransferase activity, acting on acetyl-L-ornithine as donor"/>
    <property type="evidence" value="ECO:0007669"/>
    <property type="project" value="UniProtKB-UniRule"/>
</dbReference>
<feature type="chain" id="PRO_5023575219" description="Arginine biosynthesis bifunctional protein ArgJ beta chain" evidence="7">
    <location>
        <begin position="182"/>
        <end position="255"/>
    </location>
</feature>
<comment type="subunit">
    <text evidence="1 7">Heterotetramer of two alpha and two beta chains.</text>
</comment>
<accession>A0A0G0WT81</accession>
<gene>
    <name evidence="7" type="primary">argJ</name>
    <name evidence="8" type="ORF">UU24_C0031G0002</name>
</gene>
<evidence type="ECO:0000256" key="2">
    <source>
        <dbReference type="ARBA" id="ARBA00022571"/>
    </source>
</evidence>
<keyword evidence="7" id="KW-0511">Multifunctional enzyme</keyword>
<dbReference type="UniPathway" id="UPA00068">
    <property type="reaction ID" value="UER00106"/>
</dbReference>
<keyword evidence="5 7" id="KW-0068">Autocatalytic cleavage</keyword>
<reference evidence="8 9" key="1">
    <citation type="journal article" date="2015" name="Nature">
        <title>rRNA introns, odd ribosomes, and small enigmatic genomes across a large radiation of phyla.</title>
        <authorList>
            <person name="Brown C.T."/>
            <person name="Hug L.A."/>
            <person name="Thomas B.C."/>
            <person name="Sharon I."/>
            <person name="Castelle C.J."/>
            <person name="Singh A."/>
            <person name="Wilkins M.J."/>
            <person name="Williams K.H."/>
            <person name="Banfield J.F."/>
        </authorList>
    </citation>
    <scope>NUCLEOTIDE SEQUENCE [LARGE SCALE GENOMIC DNA]</scope>
</reference>
<comment type="catalytic activity">
    <reaction evidence="7">
        <text>N(2)-acetyl-L-ornithine + L-glutamate = N-acetyl-L-glutamate + L-ornithine</text>
        <dbReference type="Rhea" id="RHEA:15349"/>
        <dbReference type="ChEBI" id="CHEBI:29985"/>
        <dbReference type="ChEBI" id="CHEBI:44337"/>
        <dbReference type="ChEBI" id="CHEBI:46911"/>
        <dbReference type="ChEBI" id="CHEBI:57805"/>
        <dbReference type="EC" id="2.3.1.35"/>
    </reaction>
</comment>
<evidence type="ECO:0000256" key="4">
    <source>
        <dbReference type="ARBA" id="ARBA00022679"/>
    </source>
</evidence>
<evidence type="ECO:0000256" key="7">
    <source>
        <dbReference type="HAMAP-Rule" id="MF_01106"/>
    </source>
</evidence>
<keyword evidence="6 7" id="KW-0012">Acyltransferase</keyword>
<dbReference type="InterPro" id="IPR016117">
    <property type="entry name" value="ArgJ-like_dom_sf"/>
</dbReference>
<protein>
    <recommendedName>
        <fullName evidence="7">Arginine biosynthesis bifunctional protein ArgJ</fullName>
    </recommendedName>
    <domain>
        <recommendedName>
            <fullName evidence="7">Glutamate N-acetyltransferase</fullName>
            <ecNumber evidence="7">2.3.1.35</ecNumber>
        </recommendedName>
        <alternativeName>
            <fullName evidence="7">Ornithine acetyltransferase</fullName>
            <shortName evidence="7">OATase</shortName>
        </alternativeName>
        <alternativeName>
            <fullName evidence="7">Ornithine transacetylase</fullName>
        </alternativeName>
    </domain>
    <domain>
        <recommendedName>
            <fullName evidence="7">Amino-acid acetyltransferase</fullName>
            <ecNumber evidence="7">2.3.1.1</ecNumber>
        </recommendedName>
        <alternativeName>
            <fullName evidence="7">N-acetylglutamate synthase</fullName>
            <shortName evidence="7">AGSase</shortName>
        </alternativeName>
    </domain>
    <component>
        <recommendedName>
            <fullName evidence="7">Arginine biosynthesis bifunctional protein ArgJ alpha chain</fullName>
        </recommendedName>
    </component>
    <component>
        <recommendedName>
            <fullName evidence="7">Arginine biosynthesis bifunctional protein ArgJ beta chain</fullName>
        </recommendedName>
    </component>
</protein>
<dbReference type="Proteomes" id="UP000034749">
    <property type="component" value="Unassembled WGS sequence"/>
</dbReference>
<comment type="caution">
    <text evidence="8">The sequence shown here is derived from an EMBL/GenBank/DDBJ whole genome shotgun (WGS) entry which is preliminary data.</text>
</comment>
<dbReference type="SUPFAM" id="SSF56266">
    <property type="entry name" value="DmpA/ArgJ-like"/>
    <property type="match status" value="1"/>
</dbReference>
<dbReference type="EC" id="2.3.1.35" evidence="7"/>
<dbReference type="EMBL" id="LBZW01000031">
    <property type="protein sequence ID" value="KKR78587.1"/>
    <property type="molecule type" value="Genomic_DNA"/>
</dbReference>
<dbReference type="PATRIC" id="fig|1618734.3.peg.595"/>
<comment type="function">
    <text evidence="7">Catalyzes two activities which are involved in the cyclic version of arginine biosynthesis: the synthesis of N-acetylglutamate from glutamate and acetyl-CoA as the acetyl donor, and of ornithine by transacetylation between N(2)-acetylornithine and glutamate.</text>
</comment>
<comment type="pathway">
    <text evidence="7">Amino-acid biosynthesis; L-arginine biosynthesis; N(2)-acetyl-L-ornithine from L-glutamate: step 1/4.</text>
</comment>
<feature type="site" description="Involved in the stabilization of negative charge on the oxyanion by the formation of the oxyanion hole" evidence="7">
    <location>
        <position position="115"/>
    </location>
</feature>
<comment type="catalytic activity">
    <reaction evidence="7">
        <text>L-glutamate + acetyl-CoA = N-acetyl-L-glutamate + CoA + H(+)</text>
        <dbReference type="Rhea" id="RHEA:24292"/>
        <dbReference type="ChEBI" id="CHEBI:15378"/>
        <dbReference type="ChEBI" id="CHEBI:29985"/>
        <dbReference type="ChEBI" id="CHEBI:44337"/>
        <dbReference type="ChEBI" id="CHEBI:57287"/>
        <dbReference type="ChEBI" id="CHEBI:57288"/>
        <dbReference type="EC" id="2.3.1.1"/>
    </reaction>
</comment>
<keyword evidence="2 7" id="KW-0055">Arginine biosynthesis</keyword>
<feature type="active site" description="Nucleophile" evidence="7">
    <location>
        <position position="182"/>
    </location>
</feature>
<keyword evidence="7" id="KW-0963">Cytoplasm</keyword>
<comment type="caution">
    <text evidence="7">Lacks conserved residue(s) required for the propagation of feature annotation.</text>
</comment>
<feature type="binding site" evidence="7">
    <location>
        <position position="171"/>
    </location>
    <ligand>
        <name>substrate</name>
    </ligand>
</feature>
<keyword evidence="4 7" id="KW-0808">Transferase</keyword>
<comment type="similarity">
    <text evidence="7">Belongs to the ArgJ family.</text>
</comment>
<dbReference type="HAMAP" id="MF_01106">
    <property type="entry name" value="ArgJ"/>
    <property type="match status" value="1"/>
</dbReference>
<feature type="binding site" evidence="7">
    <location>
        <position position="149"/>
    </location>
    <ligand>
        <name>substrate</name>
    </ligand>
</feature>
<evidence type="ECO:0000256" key="6">
    <source>
        <dbReference type="ARBA" id="ARBA00023315"/>
    </source>
</evidence>
<feature type="binding site" evidence="7">
    <location>
        <position position="182"/>
    </location>
    <ligand>
        <name>substrate</name>
    </ligand>
</feature>
<dbReference type="GO" id="GO:0005737">
    <property type="term" value="C:cytoplasm"/>
    <property type="evidence" value="ECO:0007669"/>
    <property type="project" value="UniProtKB-SubCell"/>
</dbReference>
<dbReference type="EC" id="2.3.1.1" evidence="7"/>
<evidence type="ECO:0000313" key="9">
    <source>
        <dbReference type="Proteomes" id="UP000034749"/>
    </source>
</evidence>
<dbReference type="InterPro" id="IPR002813">
    <property type="entry name" value="Arg_biosynth_ArgJ"/>
</dbReference>
<evidence type="ECO:0000256" key="5">
    <source>
        <dbReference type="ARBA" id="ARBA00022813"/>
    </source>
</evidence>
<evidence type="ECO:0000256" key="1">
    <source>
        <dbReference type="ARBA" id="ARBA00011475"/>
    </source>
</evidence>
<dbReference type="Pfam" id="PF01960">
    <property type="entry name" value="ArgJ"/>
    <property type="match status" value="1"/>
</dbReference>
<proteinExistence type="inferred from homology"/>
<name>A0A0G0WT81_9BACT</name>
<evidence type="ECO:0000313" key="8">
    <source>
        <dbReference type="EMBL" id="KKR78587.1"/>
    </source>
</evidence>
<comment type="subcellular location">
    <subcellularLocation>
        <location evidence="7">Cytoplasm</location>
    </subcellularLocation>
</comment>
<dbReference type="GO" id="GO:0006526">
    <property type="term" value="P:L-arginine biosynthetic process"/>
    <property type="evidence" value="ECO:0007669"/>
    <property type="project" value="UniProtKB-UniRule"/>
</dbReference>
<feature type="site" description="Involved in the stabilization of negative charge on the oxyanion by the formation of the oxyanion hole" evidence="7">
    <location>
        <position position="114"/>
    </location>
</feature>
<dbReference type="FunFam" id="3.60.70.12:FF:000001">
    <property type="entry name" value="Arginine biosynthesis bifunctional protein ArgJ, chloroplastic"/>
    <property type="match status" value="1"/>
</dbReference>
<dbReference type="GO" id="GO:0006592">
    <property type="term" value="P:ornithine biosynthetic process"/>
    <property type="evidence" value="ECO:0007669"/>
    <property type="project" value="TreeGrafter"/>
</dbReference>
<dbReference type="PANTHER" id="PTHR23100">
    <property type="entry name" value="ARGININE BIOSYNTHESIS BIFUNCTIONAL PROTEIN ARGJ"/>
    <property type="match status" value="1"/>
</dbReference>
<dbReference type="GO" id="GO:0004042">
    <property type="term" value="F:L-glutamate N-acetyltransferase activity"/>
    <property type="evidence" value="ECO:0007669"/>
    <property type="project" value="UniProtKB-UniRule"/>
</dbReference>
<keyword evidence="3 7" id="KW-0028">Amino-acid biosynthesis</keyword>
<dbReference type="Gene3D" id="3.60.70.12">
    <property type="entry name" value="L-amino peptidase D-ALA esterase/amidase"/>
    <property type="match status" value="1"/>
</dbReference>
<comment type="pathway">
    <text evidence="7">Amino-acid biosynthesis; L-arginine biosynthesis; L-ornithine and N-acetyl-L-glutamate from L-glutamate and N(2)-acetyl-L-ornithine (cyclic): step 1/1.</text>
</comment>
<feature type="site" description="Cleavage; by autolysis" evidence="7">
    <location>
        <begin position="181"/>
        <end position="182"/>
    </location>
</feature>
<dbReference type="PANTHER" id="PTHR23100:SF0">
    <property type="entry name" value="ARGININE BIOSYNTHESIS BIFUNCTIONAL PROTEIN ARGJ, MITOCHONDRIAL"/>
    <property type="match status" value="1"/>
</dbReference>
<sequence>MKAINGGITAVKGFIALGKFIGIKKKSKKKDFAVIYSSKVCNAAGVFTKNEVKGAPLIVTKKHLADGKAQAVVINSGVANVCTGKKGISDAEKMTELAAKELGIKQKNVLVASTGLIGAYLPMDIIKNGIKGIKKELGKNSNAAEAILTTDTIKKEIAVKVGKITIGAIAKGAGMIHPNMATMLCFIGTDAEFQAKELKQMLKISVNKSFNMTSVDYDTSTSDMAILMANGLAGKINKTQFQKALDFVCIELAKK</sequence>
<feature type="chain" id="PRO_5023575217" description="Arginine biosynthesis bifunctional protein ArgJ alpha chain" evidence="7">
    <location>
        <begin position="1"/>
        <end position="181"/>
    </location>
</feature>
<dbReference type="AlphaFoldDB" id="A0A0G0WT81"/>
<organism evidence="8 9">
    <name type="scientific">Candidatus Nomurabacteria bacterium GW2011_GWA2_40_9</name>
    <dbReference type="NCBI Taxonomy" id="1618734"/>
    <lineage>
        <taxon>Bacteria</taxon>
        <taxon>Candidatus Nomuraibacteriota</taxon>
    </lineage>
</organism>